<comment type="catalytic activity">
    <reaction evidence="1 11">
        <text>adenosine 5'-phosphosulfate + ATP = 3'-phosphoadenylyl sulfate + ADP + H(+)</text>
        <dbReference type="Rhea" id="RHEA:24152"/>
        <dbReference type="ChEBI" id="CHEBI:15378"/>
        <dbReference type="ChEBI" id="CHEBI:30616"/>
        <dbReference type="ChEBI" id="CHEBI:58243"/>
        <dbReference type="ChEBI" id="CHEBI:58339"/>
        <dbReference type="ChEBI" id="CHEBI:456216"/>
        <dbReference type="EC" id="2.7.1.25"/>
    </reaction>
</comment>
<evidence type="ECO:0000256" key="8">
    <source>
        <dbReference type="ARBA" id="ARBA00022777"/>
    </source>
</evidence>
<dbReference type="RefSeq" id="XP_033590962.1">
    <property type="nucleotide sequence ID" value="XM_033733314.1"/>
</dbReference>
<dbReference type="FunFam" id="3.40.50.300:FF:000212">
    <property type="entry name" value="Adenylyl-sulfate kinase"/>
    <property type="match status" value="1"/>
</dbReference>
<dbReference type="UniPathway" id="UPA00140">
    <property type="reaction ID" value="UER00205"/>
</dbReference>
<sequence>MATNITWHAGLTRTERSELRKQRGCTVWFTGLSASGKSTIATALEQHLLHLGLQTYRLDGDNVRFGLNKDLGFSPQDRVENIRRIAEVAKLFADSTTIALTSFISPYKADRQVARELHADTKNTDSPLPFIEVYVDVSIEEAERRDPKGLYKKAKAGEIKEFTGISAPYEAPENPEIHIHSKDTPVEEAVLIITKYLEEHGLLKLA</sequence>
<dbReference type="PANTHER" id="PTHR11055">
    <property type="entry name" value="BIFUNCTIONAL 3'-PHOSPHOADENOSINE 5'-PHOSPHOSULFATE SYNTHASE"/>
    <property type="match status" value="1"/>
</dbReference>
<evidence type="ECO:0000313" key="14">
    <source>
        <dbReference type="Proteomes" id="UP000799767"/>
    </source>
</evidence>
<keyword evidence="6 11" id="KW-0808">Transferase</keyword>
<evidence type="ECO:0000256" key="3">
    <source>
        <dbReference type="ARBA" id="ARBA00007008"/>
    </source>
</evidence>
<dbReference type="InterPro" id="IPR002891">
    <property type="entry name" value="APS"/>
</dbReference>
<dbReference type="CDD" id="cd02027">
    <property type="entry name" value="APSK"/>
    <property type="match status" value="1"/>
</dbReference>
<name>A0A6A6PY11_9PEZI</name>
<dbReference type="HAMAP" id="MF_00065">
    <property type="entry name" value="Adenylyl_sulf_kinase"/>
    <property type="match status" value="1"/>
</dbReference>
<dbReference type="InterPro" id="IPR059117">
    <property type="entry name" value="APS_kinase_dom"/>
</dbReference>
<evidence type="ECO:0000256" key="4">
    <source>
        <dbReference type="ARBA" id="ARBA00012121"/>
    </source>
</evidence>
<evidence type="ECO:0000256" key="10">
    <source>
        <dbReference type="ARBA" id="ARBA00023192"/>
    </source>
</evidence>
<gene>
    <name evidence="13" type="ORF">BDY17DRAFT_295558</name>
</gene>
<dbReference type="GO" id="GO:0004020">
    <property type="term" value="F:adenylylsulfate kinase activity"/>
    <property type="evidence" value="ECO:0007669"/>
    <property type="project" value="UniProtKB-EC"/>
</dbReference>
<keyword evidence="14" id="KW-1185">Reference proteome</keyword>
<dbReference type="EC" id="2.7.1.25" evidence="4 11"/>
<dbReference type="GO" id="GO:0070814">
    <property type="term" value="P:hydrogen sulfide biosynthetic process"/>
    <property type="evidence" value="ECO:0007669"/>
    <property type="project" value="UniProtKB-UniPathway"/>
</dbReference>
<evidence type="ECO:0000256" key="11">
    <source>
        <dbReference type="RuleBase" id="RU004347"/>
    </source>
</evidence>
<dbReference type="AlphaFoldDB" id="A0A6A6PY11"/>
<dbReference type="GO" id="GO:0005524">
    <property type="term" value="F:ATP binding"/>
    <property type="evidence" value="ECO:0007669"/>
    <property type="project" value="UniProtKB-KW"/>
</dbReference>
<keyword evidence="10" id="KW-0198">Cysteine biosynthesis</keyword>
<evidence type="ECO:0000256" key="9">
    <source>
        <dbReference type="ARBA" id="ARBA00022840"/>
    </source>
</evidence>
<reference evidence="13" key="1">
    <citation type="journal article" date="2020" name="Stud. Mycol.">
        <title>101 Dothideomycetes genomes: a test case for predicting lifestyles and emergence of pathogens.</title>
        <authorList>
            <person name="Haridas S."/>
            <person name="Albert R."/>
            <person name="Binder M."/>
            <person name="Bloem J."/>
            <person name="Labutti K."/>
            <person name="Salamov A."/>
            <person name="Andreopoulos B."/>
            <person name="Baker S."/>
            <person name="Barry K."/>
            <person name="Bills G."/>
            <person name="Bluhm B."/>
            <person name="Cannon C."/>
            <person name="Castanera R."/>
            <person name="Culley D."/>
            <person name="Daum C."/>
            <person name="Ezra D."/>
            <person name="Gonzalez J."/>
            <person name="Henrissat B."/>
            <person name="Kuo A."/>
            <person name="Liang C."/>
            <person name="Lipzen A."/>
            <person name="Lutzoni F."/>
            <person name="Magnuson J."/>
            <person name="Mondo S."/>
            <person name="Nolan M."/>
            <person name="Ohm R."/>
            <person name="Pangilinan J."/>
            <person name="Park H.-J."/>
            <person name="Ramirez L."/>
            <person name="Alfaro M."/>
            <person name="Sun H."/>
            <person name="Tritt A."/>
            <person name="Yoshinaga Y."/>
            <person name="Zwiers L.-H."/>
            <person name="Turgeon B."/>
            <person name="Goodwin S."/>
            <person name="Spatafora J."/>
            <person name="Crous P."/>
            <person name="Grigoriev I."/>
        </authorList>
    </citation>
    <scope>NUCLEOTIDE SEQUENCE</scope>
    <source>
        <strain evidence="13">CBS 113389</strain>
    </source>
</reference>
<evidence type="ECO:0000256" key="2">
    <source>
        <dbReference type="ARBA" id="ARBA00004806"/>
    </source>
</evidence>
<dbReference type="InterPro" id="IPR027417">
    <property type="entry name" value="P-loop_NTPase"/>
</dbReference>
<dbReference type="GO" id="GO:0000103">
    <property type="term" value="P:sulfate assimilation"/>
    <property type="evidence" value="ECO:0007669"/>
    <property type="project" value="InterPro"/>
</dbReference>
<proteinExistence type="inferred from homology"/>
<dbReference type="SUPFAM" id="SSF52540">
    <property type="entry name" value="P-loop containing nucleoside triphosphate hydrolases"/>
    <property type="match status" value="1"/>
</dbReference>
<protein>
    <recommendedName>
        <fullName evidence="5 11">Adenylyl-sulfate kinase</fullName>
        <ecNumber evidence="4 11">2.7.1.25</ecNumber>
    </recommendedName>
</protein>
<dbReference type="NCBIfam" id="NF003013">
    <property type="entry name" value="PRK03846.1"/>
    <property type="match status" value="1"/>
</dbReference>
<comment type="function">
    <text evidence="11">Catalyzes the synthesis of activated sulfate.</text>
</comment>
<dbReference type="EMBL" id="MU001634">
    <property type="protein sequence ID" value="KAF2484393.1"/>
    <property type="molecule type" value="Genomic_DNA"/>
</dbReference>
<comment type="pathway">
    <text evidence="2 11">Sulfur metabolism; hydrogen sulfide biosynthesis; sulfite from sulfate: step 2/3.</text>
</comment>
<dbReference type="OrthoDB" id="506431at2759"/>
<keyword evidence="9 11" id="KW-0067">ATP-binding</keyword>
<evidence type="ECO:0000256" key="1">
    <source>
        <dbReference type="ARBA" id="ARBA00001823"/>
    </source>
</evidence>
<keyword evidence="8 11" id="KW-0418">Kinase</keyword>
<keyword evidence="10" id="KW-0028">Amino-acid biosynthesis</keyword>
<dbReference type="Gene3D" id="3.40.50.300">
    <property type="entry name" value="P-loop containing nucleotide triphosphate hydrolases"/>
    <property type="match status" value="1"/>
</dbReference>
<accession>A0A6A6PY11</accession>
<comment type="similarity">
    <text evidence="3 11">Belongs to the APS kinase family.</text>
</comment>
<keyword evidence="7 11" id="KW-0547">Nucleotide-binding</keyword>
<dbReference type="Pfam" id="PF01583">
    <property type="entry name" value="APS_kinase"/>
    <property type="match status" value="1"/>
</dbReference>
<evidence type="ECO:0000313" key="13">
    <source>
        <dbReference type="EMBL" id="KAF2484393.1"/>
    </source>
</evidence>
<evidence type="ECO:0000259" key="12">
    <source>
        <dbReference type="Pfam" id="PF01583"/>
    </source>
</evidence>
<dbReference type="GO" id="GO:0019344">
    <property type="term" value="P:cysteine biosynthetic process"/>
    <property type="evidence" value="ECO:0007669"/>
    <property type="project" value="UniProtKB-KW"/>
</dbReference>
<dbReference type="PANTHER" id="PTHR11055:SF1">
    <property type="entry name" value="PAPS SYNTHETASE, ISOFORM D"/>
    <property type="match status" value="1"/>
</dbReference>
<dbReference type="GeneID" id="54474316"/>
<evidence type="ECO:0000256" key="6">
    <source>
        <dbReference type="ARBA" id="ARBA00022679"/>
    </source>
</evidence>
<evidence type="ECO:0000256" key="5">
    <source>
        <dbReference type="ARBA" id="ARBA00018163"/>
    </source>
</evidence>
<evidence type="ECO:0000256" key="7">
    <source>
        <dbReference type="ARBA" id="ARBA00022741"/>
    </source>
</evidence>
<feature type="domain" description="APS kinase" evidence="12">
    <location>
        <begin position="23"/>
        <end position="179"/>
    </location>
</feature>
<dbReference type="Proteomes" id="UP000799767">
    <property type="component" value="Unassembled WGS sequence"/>
</dbReference>
<organism evidence="13 14">
    <name type="scientific">Neohortaea acidophila</name>
    <dbReference type="NCBI Taxonomy" id="245834"/>
    <lineage>
        <taxon>Eukaryota</taxon>
        <taxon>Fungi</taxon>
        <taxon>Dikarya</taxon>
        <taxon>Ascomycota</taxon>
        <taxon>Pezizomycotina</taxon>
        <taxon>Dothideomycetes</taxon>
        <taxon>Dothideomycetidae</taxon>
        <taxon>Mycosphaerellales</taxon>
        <taxon>Teratosphaeriaceae</taxon>
        <taxon>Neohortaea</taxon>
    </lineage>
</organism>
<dbReference type="NCBIfam" id="TIGR00455">
    <property type="entry name" value="apsK"/>
    <property type="match status" value="1"/>
</dbReference>